<keyword evidence="9" id="KW-1185">Reference proteome</keyword>
<feature type="compositionally biased region" description="Low complexity" evidence="6">
    <location>
        <begin position="104"/>
        <end position="118"/>
    </location>
</feature>
<feature type="region of interest" description="Disordered" evidence="6">
    <location>
        <begin position="276"/>
        <end position="336"/>
    </location>
</feature>
<dbReference type="EMBL" id="ML121565">
    <property type="protein sequence ID" value="RPB20990.1"/>
    <property type="molecule type" value="Genomic_DNA"/>
</dbReference>
<feature type="region of interest" description="Disordered" evidence="6">
    <location>
        <begin position="1"/>
        <end position="211"/>
    </location>
</feature>
<reference evidence="8 9" key="1">
    <citation type="journal article" date="2018" name="Nat. Ecol. Evol.">
        <title>Pezizomycetes genomes reveal the molecular basis of ectomycorrhizal truffle lifestyle.</title>
        <authorList>
            <person name="Murat C."/>
            <person name="Payen T."/>
            <person name="Noel B."/>
            <person name="Kuo A."/>
            <person name="Morin E."/>
            <person name="Chen J."/>
            <person name="Kohler A."/>
            <person name="Krizsan K."/>
            <person name="Balestrini R."/>
            <person name="Da Silva C."/>
            <person name="Montanini B."/>
            <person name="Hainaut M."/>
            <person name="Levati E."/>
            <person name="Barry K.W."/>
            <person name="Belfiori B."/>
            <person name="Cichocki N."/>
            <person name="Clum A."/>
            <person name="Dockter R.B."/>
            <person name="Fauchery L."/>
            <person name="Guy J."/>
            <person name="Iotti M."/>
            <person name="Le Tacon F."/>
            <person name="Lindquist E.A."/>
            <person name="Lipzen A."/>
            <person name="Malagnac F."/>
            <person name="Mello A."/>
            <person name="Molinier V."/>
            <person name="Miyauchi S."/>
            <person name="Poulain J."/>
            <person name="Riccioni C."/>
            <person name="Rubini A."/>
            <person name="Sitrit Y."/>
            <person name="Splivallo R."/>
            <person name="Traeger S."/>
            <person name="Wang M."/>
            <person name="Zifcakova L."/>
            <person name="Wipf D."/>
            <person name="Zambonelli A."/>
            <person name="Paolocci F."/>
            <person name="Nowrousian M."/>
            <person name="Ottonello S."/>
            <person name="Baldrian P."/>
            <person name="Spatafora J.W."/>
            <person name="Henrissat B."/>
            <person name="Nagy L.G."/>
            <person name="Aury J.M."/>
            <person name="Wincker P."/>
            <person name="Grigoriev I.V."/>
            <person name="Bonfante P."/>
            <person name="Martin F.M."/>
        </authorList>
    </citation>
    <scope>NUCLEOTIDE SEQUENCE [LARGE SCALE GENOMIC DNA]</scope>
    <source>
        <strain evidence="8 9">ATCC MYA-4762</strain>
    </source>
</reference>
<evidence type="ECO:0000313" key="8">
    <source>
        <dbReference type="EMBL" id="RPB20990.1"/>
    </source>
</evidence>
<dbReference type="CDD" id="cd00067">
    <property type="entry name" value="GAL4"/>
    <property type="match status" value="1"/>
</dbReference>
<sequence length="997" mass="105601">MATQERGGAARGTAQSPQQQQNHHHNHHGQQHQQQQQQRQQQQQPQQQQQQQQQQPSAASRQANSVPQLIQDLLTHDPVQNSSRDRDRHKSHSHSHHSNPGQRSSPLPLSSSTTSTSPDHNQTNTATKAPTTPILPTPATATPAQRHACEPCRNAKAKCEPSTDTSSAPSPTTPCKRCAKTDRECIFAERSKTRRRKRRESSTGVPLGGTDQRVEELERRIENLVAVGLANGIGGLEGIAGAKKEAEAGAGAGEKGLGKGTGAGGEQRARIEDVLNSPAEAGQPGEGCSGSGNARESYCGPPAPKRSRLASTSEASGMSSSSVYQHQPDSTVPASSASTTATTAAAALTAYTPGHISLSLAALLYNHFTVELLPHTPFLVLPPFFTSSTCRTSRPTLFLAILVGTLQRPPAALAESVSSDANGNALIDELHWMFADKTMYRGEKSLEIVQALLVACSWYTTPLESGVMTMIEKHKGFMWISQAISMCLELGLARPGSGVRCLPSSASAVPPSSSSSSSSSSAKPGLSVQHNMEEIEGRRAALGCYWMSVNVCMIVKRPHLMKWTSPLNDALEVLQKGCSEDAGSGKTADRILVEMVRAARIVEESGFTGCYETFHELMGGGALKIARVKFIITALERQVEDWWRNVPEGIKYHNSISLTYHALQIYIHEICLHSETGQPPYSGGLGAATHTSTIYGPDASFLKPPFLPDHVLKNKFGRFFAWGSLPTMSPALTSSYLPVIIRSAHNLLDTFLALGKGTIDFLPHVAFGRVCYAILVLVKIDRLFNAAGGEVVGGEELKLGWYLERVMVAFGKDVVKSRGGGVCAGPKTCLGRLFRNMKSWWDRQVRAGGGGAAECSAGAGGEGGGGECPRIRGLFNCGGGVEGSVSGGGGGGGATPLAAVGGGGGGGCLNNSSGLDTTSYLTPSSSADQPTPGAMGSYQEQQMHQQESYPGIGGGGGGAVLGQDEFMQLGLGGWTLTDEDWMALMNAGGNGLQLFDY</sequence>
<dbReference type="AlphaFoldDB" id="A0A3N4LDN1"/>
<dbReference type="InParanoid" id="A0A3N4LDN1"/>
<dbReference type="GO" id="GO:0000981">
    <property type="term" value="F:DNA-binding transcription factor activity, RNA polymerase II-specific"/>
    <property type="evidence" value="ECO:0007669"/>
    <property type="project" value="InterPro"/>
</dbReference>
<dbReference type="STRING" id="1051890.A0A3N4LDN1"/>
<feature type="compositionally biased region" description="Low complexity" evidence="6">
    <location>
        <begin position="125"/>
        <end position="144"/>
    </location>
</feature>
<dbReference type="PANTHER" id="PTHR31845:SF39">
    <property type="entry name" value="TRANSCRIPTION FACTOR PBCR-RELATED"/>
    <property type="match status" value="1"/>
</dbReference>
<evidence type="ECO:0000259" key="7">
    <source>
        <dbReference type="PROSITE" id="PS50048"/>
    </source>
</evidence>
<dbReference type="InterPro" id="IPR036864">
    <property type="entry name" value="Zn2-C6_fun-type_DNA-bd_sf"/>
</dbReference>
<feature type="compositionally biased region" description="Polar residues" evidence="6">
    <location>
        <begin position="938"/>
        <end position="948"/>
    </location>
</feature>
<evidence type="ECO:0000256" key="3">
    <source>
        <dbReference type="ARBA" id="ARBA00023125"/>
    </source>
</evidence>
<feature type="compositionally biased region" description="Basic and acidic residues" evidence="6">
    <location>
        <begin position="179"/>
        <end position="191"/>
    </location>
</feature>
<evidence type="ECO:0000256" key="4">
    <source>
        <dbReference type="ARBA" id="ARBA00023163"/>
    </source>
</evidence>
<feature type="compositionally biased region" description="Low complexity" evidence="6">
    <location>
        <begin position="31"/>
        <end position="64"/>
    </location>
</feature>
<gene>
    <name evidence="8" type="ORF">L211DRAFT_870272</name>
</gene>
<organism evidence="8 9">
    <name type="scientific">Terfezia boudieri ATCC MYA-4762</name>
    <dbReference type="NCBI Taxonomy" id="1051890"/>
    <lineage>
        <taxon>Eukaryota</taxon>
        <taxon>Fungi</taxon>
        <taxon>Dikarya</taxon>
        <taxon>Ascomycota</taxon>
        <taxon>Pezizomycotina</taxon>
        <taxon>Pezizomycetes</taxon>
        <taxon>Pezizales</taxon>
        <taxon>Pezizaceae</taxon>
        <taxon>Terfezia</taxon>
    </lineage>
</organism>
<dbReference type="GO" id="GO:0005634">
    <property type="term" value="C:nucleus"/>
    <property type="evidence" value="ECO:0007669"/>
    <property type="project" value="UniProtKB-SubCell"/>
</dbReference>
<dbReference type="OrthoDB" id="5226580at2759"/>
<feature type="compositionally biased region" description="Low complexity" evidence="6">
    <location>
        <begin position="504"/>
        <end position="522"/>
    </location>
</feature>
<feature type="region of interest" description="Disordered" evidence="6">
    <location>
        <begin position="919"/>
        <end position="957"/>
    </location>
</feature>
<evidence type="ECO:0000256" key="5">
    <source>
        <dbReference type="ARBA" id="ARBA00023242"/>
    </source>
</evidence>
<protein>
    <recommendedName>
        <fullName evidence="7">Zn(2)-C6 fungal-type domain-containing protein</fullName>
    </recommendedName>
</protein>
<dbReference type="PANTHER" id="PTHR31845">
    <property type="entry name" value="FINGER DOMAIN PROTEIN, PUTATIVE-RELATED"/>
    <property type="match status" value="1"/>
</dbReference>
<proteinExistence type="predicted"/>
<dbReference type="GO" id="GO:0008270">
    <property type="term" value="F:zinc ion binding"/>
    <property type="evidence" value="ECO:0007669"/>
    <property type="project" value="InterPro"/>
</dbReference>
<evidence type="ECO:0000256" key="6">
    <source>
        <dbReference type="SAM" id="MobiDB-lite"/>
    </source>
</evidence>
<evidence type="ECO:0000313" key="9">
    <source>
        <dbReference type="Proteomes" id="UP000267821"/>
    </source>
</evidence>
<feature type="compositionally biased region" description="Low complexity" evidence="6">
    <location>
        <begin position="162"/>
        <end position="174"/>
    </location>
</feature>
<comment type="subcellular location">
    <subcellularLocation>
        <location evidence="1">Nucleus</location>
    </subcellularLocation>
</comment>
<accession>A0A3N4LDN1</accession>
<dbReference type="PROSITE" id="PS50048">
    <property type="entry name" value="ZN2_CY6_FUNGAL_2"/>
    <property type="match status" value="1"/>
</dbReference>
<feature type="region of interest" description="Disordered" evidence="6">
    <location>
        <begin position="504"/>
        <end position="528"/>
    </location>
</feature>
<name>A0A3N4LDN1_9PEZI</name>
<dbReference type="Gene3D" id="4.10.240.10">
    <property type="entry name" value="Zn(2)-C6 fungal-type DNA-binding domain"/>
    <property type="match status" value="1"/>
</dbReference>
<dbReference type="InterPro" id="IPR051089">
    <property type="entry name" value="prtT"/>
</dbReference>
<keyword evidence="2" id="KW-0805">Transcription regulation</keyword>
<dbReference type="InterPro" id="IPR001138">
    <property type="entry name" value="Zn2Cys6_DnaBD"/>
</dbReference>
<evidence type="ECO:0000256" key="2">
    <source>
        <dbReference type="ARBA" id="ARBA00023015"/>
    </source>
</evidence>
<dbReference type="Proteomes" id="UP000267821">
    <property type="component" value="Unassembled WGS sequence"/>
</dbReference>
<dbReference type="CDD" id="cd12148">
    <property type="entry name" value="fungal_TF_MHR"/>
    <property type="match status" value="1"/>
</dbReference>
<feature type="domain" description="Zn(2)-C6 fungal-type" evidence="7">
    <location>
        <begin position="148"/>
        <end position="187"/>
    </location>
</feature>
<feature type="compositionally biased region" description="Low complexity" evidence="6">
    <location>
        <begin position="311"/>
        <end position="322"/>
    </location>
</feature>
<dbReference type="SUPFAM" id="SSF57701">
    <property type="entry name" value="Zn2/Cys6 DNA-binding domain"/>
    <property type="match status" value="1"/>
</dbReference>
<keyword evidence="4" id="KW-0804">Transcription</keyword>
<keyword evidence="3" id="KW-0238">DNA-binding</keyword>
<feature type="compositionally biased region" description="Polar residues" evidence="6">
    <location>
        <begin position="919"/>
        <end position="929"/>
    </location>
</feature>
<dbReference type="SMART" id="SM00066">
    <property type="entry name" value="GAL4"/>
    <property type="match status" value="1"/>
</dbReference>
<dbReference type="SUPFAM" id="SSF81995">
    <property type="entry name" value="beta-sandwich domain of Sec23/24"/>
    <property type="match status" value="1"/>
</dbReference>
<dbReference type="GO" id="GO:0000976">
    <property type="term" value="F:transcription cis-regulatory region binding"/>
    <property type="evidence" value="ECO:0007669"/>
    <property type="project" value="TreeGrafter"/>
</dbReference>
<keyword evidence="5" id="KW-0539">Nucleus</keyword>
<evidence type="ECO:0000256" key="1">
    <source>
        <dbReference type="ARBA" id="ARBA00004123"/>
    </source>
</evidence>